<evidence type="ECO:0000313" key="2">
    <source>
        <dbReference type="EMBL" id="RKF83249.1"/>
    </source>
</evidence>
<dbReference type="Proteomes" id="UP000285326">
    <property type="component" value="Unassembled WGS sequence"/>
</dbReference>
<organism evidence="2 3">
    <name type="scientific">Golovinomyces cichoracearum</name>
    <dbReference type="NCBI Taxonomy" id="62708"/>
    <lineage>
        <taxon>Eukaryota</taxon>
        <taxon>Fungi</taxon>
        <taxon>Dikarya</taxon>
        <taxon>Ascomycota</taxon>
        <taxon>Pezizomycotina</taxon>
        <taxon>Leotiomycetes</taxon>
        <taxon>Erysiphales</taxon>
        <taxon>Erysiphaceae</taxon>
        <taxon>Golovinomyces</taxon>
    </lineage>
</organism>
<gene>
    <name evidence="2" type="ORF">GcM1_161005</name>
</gene>
<comment type="caution">
    <text evidence="2">The sequence shown here is derived from an EMBL/GenBank/DDBJ whole genome shotgun (WGS) entry which is preliminary data.</text>
</comment>
<protein>
    <submittedName>
        <fullName evidence="2">Uncharacterized protein</fullName>
    </submittedName>
</protein>
<reference evidence="2 3" key="1">
    <citation type="journal article" date="2018" name="BMC Genomics">
        <title>Comparative genome analyses reveal sequence features reflecting distinct modes of host-adaptation between dicot and monocot powdery mildew.</title>
        <authorList>
            <person name="Wu Y."/>
            <person name="Ma X."/>
            <person name="Pan Z."/>
            <person name="Kale S.D."/>
            <person name="Song Y."/>
            <person name="King H."/>
            <person name="Zhang Q."/>
            <person name="Presley C."/>
            <person name="Deng X."/>
            <person name="Wei C.I."/>
            <person name="Xiao S."/>
        </authorList>
    </citation>
    <scope>NUCLEOTIDE SEQUENCE [LARGE SCALE GENOMIC DNA]</scope>
    <source>
        <strain evidence="2">UMSG1</strain>
    </source>
</reference>
<name>A0A420J8Y9_9PEZI</name>
<dbReference type="AlphaFoldDB" id="A0A420J8Y9"/>
<proteinExistence type="predicted"/>
<sequence length="79" mass="8384">AEARREEEASQAVQRSISISTGVSDAIREGGSLGAFLPRALQLLSASADAREHEEVATSGRRTQALLQHPPPVHQGQAK</sequence>
<dbReference type="EMBL" id="MCBS01016175">
    <property type="protein sequence ID" value="RKF83249.1"/>
    <property type="molecule type" value="Genomic_DNA"/>
</dbReference>
<evidence type="ECO:0000256" key="1">
    <source>
        <dbReference type="SAM" id="MobiDB-lite"/>
    </source>
</evidence>
<feature type="region of interest" description="Disordered" evidence="1">
    <location>
        <begin position="52"/>
        <end position="79"/>
    </location>
</feature>
<accession>A0A420J8Y9</accession>
<feature type="non-terminal residue" evidence="2">
    <location>
        <position position="1"/>
    </location>
</feature>
<evidence type="ECO:0000313" key="3">
    <source>
        <dbReference type="Proteomes" id="UP000285326"/>
    </source>
</evidence>